<proteinExistence type="predicted"/>
<evidence type="ECO:0000313" key="2">
    <source>
        <dbReference type="Proteomes" id="UP000276133"/>
    </source>
</evidence>
<sequence length="114" mass="13758">MLLKNKTSTFGYFFKIFSRFLSNDIWWFQESRKIEERKGRGRVEEQNVYNPDLDFSLNDLNFNLGLLNNSENYFEKNVQMFKNECFAGDLKNFKKLKFTKNTLLKIDPLKKNYT</sequence>
<dbReference type="Proteomes" id="UP000276133">
    <property type="component" value="Unassembled WGS sequence"/>
</dbReference>
<dbReference type="EMBL" id="REGN01003524">
    <property type="protein sequence ID" value="RNA22152.1"/>
    <property type="molecule type" value="Genomic_DNA"/>
</dbReference>
<name>A0A3M7RF00_BRAPC</name>
<evidence type="ECO:0000313" key="1">
    <source>
        <dbReference type="EMBL" id="RNA22152.1"/>
    </source>
</evidence>
<accession>A0A3M7RF00</accession>
<comment type="caution">
    <text evidence="1">The sequence shown here is derived from an EMBL/GenBank/DDBJ whole genome shotgun (WGS) entry which is preliminary data.</text>
</comment>
<reference evidence="1 2" key="1">
    <citation type="journal article" date="2018" name="Sci. Rep.">
        <title>Genomic signatures of local adaptation to the degree of environmental predictability in rotifers.</title>
        <authorList>
            <person name="Franch-Gras L."/>
            <person name="Hahn C."/>
            <person name="Garcia-Roger E.M."/>
            <person name="Carmona M.J."/>
            <person name="Serra M."/>
            <person name="Gomez A."/>
        </authorList>
    </citation>
    <scope>NUCLEOTIDE SEQUENCE [LARGE SCALE GENOMIC DNA]</scope>
    <source>
        <strain evidence="1">HYR1</strain>
    </source>
</reference>
<gene>
    <name evidence="1" type="ORF">BpHYR1_050006</name>
</gene>
<organism evidence="1 2">
    <name type="scientific">Brachionus plicatilis</name>
    <name type="common">Marine rotifer</name>
    <name type="synonym">Brachionus muelleri</name>
    <dbReference type="NCBI Taxonomy" id="10195"/>
    <lineage>
        <taxon>Eukaryota</taxon>
        <taxon>Metazoa</taxon>
        <taxon>Spiralia</taxon>
        <taxon>Gnathifera</taxon>
        <taxon>Rotifera</taxon>
        <taxon>Eurotatoria</taxon>
        <taxon>Monogononta</taxon>
        <taxon>Pseudotrocha</taxon>
        <taxon>Ploima</taxon>
        <taxon>Brachionidae</taxon>
        <taxon>Brachionus</taxon>
    </lineage>
</organism>
<protein>
    <submittedName>
        <fullName evidence="1">Uncharacterized protein</fullName>
    </submittedName>
</protein>
<dbReference type="AlphaFoldDB" id="A0A3M7RF00"/>
<keyword evidence="2" id="KW-1185">Reference proteome</keyword>